<organism evidence="2 3">
    <name type="scientific">Triparma retinervis</name>
    <dbReference type="NCBI Taxonomy" id="2557542"/>
    <lineage>
        <taxon>Eukaryota</taxon>
        <taxon>Sar</taxon>
        <taxon>Stramenopiles</taxon>
        <taxon>Ochrophyta</taxon>
        <taxon>Bolidophyceae</taxon>
        <taxon>Parmales</taxon>
        <taxon>Triparmaceae</taxon>
        <taxon>Triparma</taxon>
    </lineage>
</organism>
<evidence type="ECO:0000313" key="2">
    <source>
        <dbReference type="EMBL" id="GMI05302.1"/>
    </source>
</evidence>
<keyword evidence="3" id="KW-1185">Reference proteome</keyword>
<feature type="region of interest" description="Disordered" evidence="1">
    <location>
        <begin position="240"/>
        <end position="343"/>
    </location>
</feature>
<dbReference type="EMBL" id="BRXZ01000110">
    <property type="protein sequence ID" value="GMI05302.1"/>
    <property type="molecule type" value="Genomic_DNA"/>
</dbReference>
<protein>
    <submittedName>
        <fullName evidence="2">Uncharacterized protein</fullName>
    </submittedName>
</protein>
<dbReference type="OrthoDB" id="195613at2759"/>
<comment type="caution">
    <text evidence="2">The sequence shown here is derived from an EMBL/GenBank/DDBJ whole genome shotgun (WGS) entry which is preliminary data.</text>
</comment>
<feature type="non-terminal residue" evidence="2">
    <location>
        <position position="1"/>
    </location>
</feature>
<name>A0A9W7CEV5_9STRA</name>
<sequence length="713" mass="80061">MADDDLSVDSLESKVMKEQAQEDFEKKKKGKGKAEYDSMFGDADEDEEVDEFAATQEELEEELQDQMIRKIQSMYRAKRARALMKQLIKANYVKEYDEETGYFFYRNKRTGEVQYTKPVALGSDDLEDPKVYVAPPGYENDKSVIRYFGLVVTNQMFDNNKVPNLPECVLEDHKQMSGILSHPYICKYNEDDCIFLKDASLSALVNSLETMEGKISKAIGEMRELQAQNALNAELEGMRVDASKNDDGGDDDDDDDDISLGDKSAVSGMDDDQSVASKASGSSKISALTKNSGWSRKSKKSDKSEGSKKSAAGSQPTSIPSMVLGEPEPKREHDDTFEEYDTKEDIKLQRRNVSKLLQKQPAEACVAFFIYFCTHAVSVKKTGSGDGQYFLCKDSSWASSTKLRKSALSLSKFTTILKKIPCKHKTVCLDVVHSQKPKDTLFRTRIMYPQPDIYDKIANLGEATCIGSCMSGLTGVTAMKFKLQEQSGLNFTSRSSQQQTNKTTNSFYDLRSMMIVRQEFKEKERARKSMIRKQETLAKINPKSKRQKMKKLPVFKVLVKIGRGARRRLNKMVESWSDRWELPPPTLEWQGADGYKIEVQDRRDVIAAYPGKQRKWAKKKLWGGVTLLGKAGTKLIEMAGEKSLPGQQRALYGTEIGEETSFFGGAVVTALKGGAALDNRLPYSTVHNMYKSVARAVKQKVALLNARNRASNP</sequence>
<feature type="region of interest" description="Disordered" evidence="1">
    <location>
        <begin position="1"/>
        <end position="47"/>
    </location>
</feature>
<evidence type="ECO:0000256" key="1">
    <source>
        <dbReference type="SAM" id="MobiDB-lite"/>
    </source>
</evidence>
<dbReference type="Gene3D" id="2.20.70.10">
    <property type="match status" value="1"/>
</dbReference>
<dbReference type="AlphaFoldDB" id="A0A9W7CEV5"/>
<proteinExistence type="predicted"/>
<feature type="compositionally biased region" description="Basic and acidic residues" evidence="1">
    <location>
        <begin position="11"/>
        <end position="36"/>
    </location>
</feature>
<reference evidence="2" key="1">
    <citation type="submission" date="2022-07" db="EMBL/GenBank/DDBJ databases">
        <title>Genome analysis of Parmales, a sister group of diatoms, reveals the evolutionary specialization of diatoms from phago-mixotrophs to photoautotrophs.</title>
        <authorList>
            <person name="Ban H."/>
            <person name="Sato S."/>
            <person name="Yoshikawa S."/>
            <person name="Kazumasa Y."/>
            <person name="Nakamura Y."/>
            <person name="Ichinomiya M."/>
            <person name="Saitoh K."/>
            <person name="Sato N."/>
            <person name="Blanc-Mathieu R."/>
            <person name="Endo H."/>
            <person name="Kuwata A."/>
            <person name="Ogata H."/>
        </authorList>
    </citation>
    <scope>NUCLEOTIDE SEQUENCE</scope>
</reference>
<feature type="compositionally biased region" description="Acidic residues" evidence="1">
    <location>
        <begin position="248"/>
        <end position="259"/>
    </location>
</feature>
<accession>A0A9W7CEV5</accession>
<dbReference type="Proteomes" id="UP001165082">
    <property type="component" value="Unassembled WGS sequence"/>
</dbReference>
<evidence type="ECO:0000313" key="3">
    <source>
        <dbReference type="Proteomes" id="UP001165082"/>
    </source>
</evidence>
<gene>
    <name evidence="2" type="ORF">TrRE_jg6386</name>
</gene>
<feature type="compositionally biased region" description="Low complexity" evidence="1">
    <location>
        <begin position="274"/>
        <end position="295"/>
    </location>
</feature>